<dbReference type="RefSeq" id="XP_045290084.1">
    <property type="nucleotide sequence ID" value="XM_045428298.1"/>
</dbReference>
<sequence>MATVTTKGKRKGAPSRSRTRKQANNTTVSKVTRKKKRASDFESRLPRQLRGALEKQNVVKEKFGDASLEAIRTETQGPPPGYVFVPKGDVYITRNCRRLSHDAKQTVYTNPHTQRTLGLYVPSQVHTTVTKTAASTLRARSRAVAQKDARDTSKARTLLRAQFPAMPAETLEKVLGHAFLKGSRRVGRSGTVASEQVKVSLAVDAHIRHEHTEYERLLGDGVERAEARERVWGLVRRIRELWEGKGDVSAEAEATAKSRGMKKQGKVVARNGRVKS</sequence>
<dbReference type="GeneID" id="69034265"/>
<evidence type="ECO:0000313" key="3">
    <source>
        <dbReference type="EMBL" id="EEH09603.1"/>
    </source>
</evidence>
<feature type="domain" description="DUF2293" evidence="2">
    <location>
        <begin position="159"/>
        <end position="242"/>
    </location>
</feature>
<dbReference type="PANTHER" id="PTHR38113:SF2">
    <property type="entry name" value="DUF2293 DOMAIN-CONTAINING PROTEIN"/>
    <property type="match status" value="1"/>
</dbReference>
<dbReference type="InParanoid" id="C0NED2"/>
<feature type="compositionally biased region" description="Basic residues" evidence="1">
    <location>
        <begin position="7"/>
        <end position="21"/>
    </location>
</feature>
<dbReference type="EMBL" id="GG663364">
    <property type="protein sequence ID" value="EEH09603.1"/>
    <property type="molecule type" value="Genomic_DNA"/>
</dbReference>
<reference evidence="3" key="1">
    <citation type="submission" date="2009-02" db="EMBL/GenBank/DDBJ databases">
        <title>The Genome Sequence of Ajellomyces capsulatus strain G186AR.</title>
        <authorList>
            <consortium name="The Broad Institute Genome Sequencing Platform"/>
            <person name="Champion M."/>
            <person name="Cuomo C."/>
            <person name="Ma L.-J."/>
            <person name="Henn M.R."/>
            <person name="Sil A."/>
            <person name="Goldman B."/>
            <person name="Young S.K."/>
            <person name="Kodira C.D."/>
            <person name="Zeng Q."/>
            <person name="Koehrsen M."/>
            <person name="Alvarado L."/>
            <person name="Berlin A."/>
            <person name="Borenstein D."/>
            <person name="Chen Z."/>
            <person name="Engels R."/>
            <person name="Freedman E."/>
            <person name="Gellesch M."/>
            <person name="Goldberg J."/>
            <person name="Griggs A."/>
            <person name="Gujja S."/>
            <person name="Heiman D."/>
            <person name="Hepburn T."/>
            <person name="Howarth C."/>
            <person name="Jen D."/>
            <person name="Larson L."/>
            <person name="Lewis B."/>
            <person name="Mehta T."/>
            <person name="Park D."/>
            <person name="Pearson M."/>
            <person name="Roberts A."/>
            <person name="Saif S."/>
            <person name="Shea T."/>
            <person name="Shenoy N."/>
            <person name="Sisk P."/>
            <person name="Stolte C."/>
            <person name="Sykes S."/>
            <person name="Walk T."/>
            <person name="White J."/>
            <person name="Yandava C."/>
            <person name="Klein B."/>
            <person name="McEwen J.G."/>
            <person name="Puccia R."/>
            <person name="Goldman G.H."/>
            <person name="Felipe M.S."/>
            <person name="Nino-Vega G."/>
            <person name="San-Blas G."/>
            <person name="Taylor J."/>
            <person name="Mendoza L."/>
            <person name="Galagan J."/>
            <person name="Nusbaum C."/>
            <person name="Birren B."/>
        </authorList>
    </citation>
    <scope>NUCLEOTIDE SEQUENCE</scope>
    <source>
        <strain evidence="3">G186AR</strain>
    </source>
</reference>
<feature type="region of interest" description="Disordered" evidence="1">
    <location>
        <begin position="249"/>
        <end position="276"/>
    </location>
</feature>
<keyword evidence="4" id="KW-1185">Reference proteome</keyword>
<dbReference type="InterPro" id="IPR018744">
    <property type="entry name" value="DUF2293"/>
</dbReference>
<protein>
    <recommendedName>
        <fullName evidence="2">DUF2293 domain-containing protein</fullName>
    </recommendedName>
</protein>
<dbReference type="AlphaFoldDB" id="C0NED2"/>
<accession>C0NED2</accession>
<dbReference type="HOGENOM" id="CLU_089022_0_0_1"/>
<dbReference type="Pfam" id="PF10056">
    <property type="entry name" value="DUF2293"/>
    <property type="match status" value="1"/>
</dbReference>
<organism evidence="3 4">
    <name type="scientific">Ajellomyces capsulatus (strain G186AR / H82 / ATCC MYA-2454 / RMSCC 2432)</name>
    <name type="common">Darling's disease fungus</name>
    <name type="synonym">Histoplasma capsulatum</name>
    <dbReference type="NCBI Taxonomy" id="447093"/>
    <lineage>
        <taxon>Eukaryota</taxon>
        <taxon>Fungi</taxon>
        <taxon>Dikarya</taxon>
        <taxon>Ascomycota</taxon>
        <taxon>Pezizomycotina</taxon>
        <taxon>Eurotiomycetes</taxon>
        <taxon>Eurotiomycetidae</taxon>
        <taxon>Onygenales</taxon>
        <taxon>Ajellomycetaceae</taxon>
        <taxon>Histoplasma</taxon>
    </lineage>
</organism>
<dbReference type="VEuPathDB" id="FungiDB:I7I50_01528"/>
<dbReference type="PANTHER" id="PTHR38113">
    <property type="match status" value="1"/>
</dbReference>
<evidence type="ECO:0000256" key="1">
    <source>
        <dbReference type="SAM" id="MobiDB-lite"/>
    </source>
</evidence>
<feature type="region of interest" description="Disordered" evidence="1">
    <location>
        <begin position="1"/>
        <end position="46"/>
    </location>
</feature>
<name>C0NED2_AJECG</name>
<proteinExistence type="predicted"/>
<dbReference type="Proteomes" id="UP000001631">
    <property type="component" value="Unassembled WGS sequence"/>
</dbReference>
<evidence type="ECO:0000259" key="2">
    <source>
        <dbReference type="Pfam" id="PF10056"/>
    </source>
</evidence>
<gene>
    <name evidence="3" type="ORF">HCBG_01248</name>
</gene>
<evidence type="ECO:0000313" key="4">
    <source>
        <dbReference type="Proteomes" id="UP000001631"/>
    </source>
</evidence>